<dbReference type="Proteomes" id="UP000831701">
    <property type="component" value="Chromosome 24"/>
</dbReference>
<accession>A0ACB8V7T6</accession>
<evidence type="ECO:0000313" key="2">
    <source>
        <dbReference type="Proteomes" id="UP000831701"/>
    </source>
</evidence>
<reference evidence="1" key="1">
    <citation type="submission" date="2022-04" db="EMBL/GenBank/DDBJ databases">
        <title>Jade perch genome.</title>
        <authorList>
            <person name="Chao B."/>
        </authorList>
    </citation>
    <scope>NUCLEOTIDE SEQUENCE</scope>
    <source>
        <strain evidence="1">CB-2022</strain>
    </source>
</reference>
<gene>
    <name evidence="1" type="ORF">L3Q82_020468</name>
</gene>
<evidence type="ECO:0000313" key="1">
    <source>
        <dbReference type="EMBL" id="KAI3351634.1"/>
    </source>
</evidence>
<organism evidence="1 2">
    <name type="scientific">Scortum barcoo</name>
    <name type="common">barcoo grunter</name>
    <dbReference type="NCBI Taxonomy" id="214431"/>
    <lineage>
        <taxon>Eukaryota</taxon>
        <taxon>Metazoa</taxon>
        <taxon>Chordata</taxon>
        <taxon>Craniata</taxon>
        <taxon>Vertebrata</taxon>
        <taxon>Euteleostomi</taxon>
        <taxon>Actinopterygii</taxon>
        <taxon>Neopterygii</taxon>
        <taxon>Teleostei</taxon>
        <taxon>Neoteleostei</taxon>
        <taxon>Acanthomorphata</taxon>
        <taxon>Eupercaria</taxon>
        <taxon>Centrarchiformes</taxon>
        <taxon>Terapontoidei</taxon>
        <taxon>Terapontidae</taxon>
        <taxon>Scortum</taxon>
    </lineage>
</organism>
<keyword evidence="2" id="KW-1185">Reference proteome</keyword>
<proteinExistence type="predicted"/>
<sequence>MSSILPDEAVFADFRKQCLAVENWVNKYDSNGMQVWVEIPRKGNDGPKVHKIKCKMTIRDVSAATMYDVLLDGQYRREWDPAMKDSYDIARLSANADVGYYSWNCPSPIKNRDVVTLRSWQVMDDEYIIINFSVKHPKHPPRSEFVRAVSLLTGYFIKPTGPNSCTFIYLSQADPKGSLPKVVVNAATQVMAPRVDKHSCCWFSAVALVSLLSLCWMYICLVTFNDQDEVNWEGFNRLKRWVNWFMVLIIISAVLTCYCVLLLATGPFLQFGAVGALTLLSPFVFRRFHKAKEKCSKFLIAVVFVVVSAAIFLCPLCIRSPCLIEKDKLPDKPNLIGHRGAPMLAPENTMMSFNRSIACGVTAFETDVQLSKDRVPFLMHDHKSSFLQRTTNINKNELANKTDLGFSTNFTWKELQSLNAGEWFLETDPFRSVSKLSEEEKETAKNQTIPKLLDLLNLAKQHNISVLFDLYNPNEENDTEDVVSTILESNIDPSLVLWLPPIKRKYVKENAPGFIQVYNNNSDMRNEKGNHLNVKYSDLTMDEIRDLRSENITVNLWVVNEHWLFSLLWCAGASSVTTNSCHLLKDMGRPDWVMAPSTYQMIWIVVDIASFLIMAGLYVFQRKKHCFCHRKDTERAVGLLRRYQANLTSPEEQALKTSVGKVSAILGSQLFQALLDIQECYEVTLQLNKEQTVVKEDSRQDAWEDQEEEQGVSRVRVTSRSSPHRVERVSGLVARSHVDMPKVSEERAMFLSIVKSPCVHMPSPLHHGQWHMAAQWPQALAFQLSPELVQWVGVEARGSGGLEGEGGEGAEEAQVLFPSALALCGPITACCVRSEEAAETECHAAQLSVSPASKASMHKHHHCCKCPECYEVTRMAALRRMDAPSYGGDWQAEPYGYPPGYGGGQTLPPPASGGGGSMGGGGGTLGRSKGKIMSGGGPGGPNPKGQSKGGPKVNGNNSSGQGGWWPECTCTNREWYDQANPPPIIVNADSLDAGPYVNGSDGMYKYEEIILERGNSGLGFSIAGGIDNPHIPDDPGIFITKIIPGGAAAMDGRLGVNDCVLRVNDVDVSEVVHSRAVEALKEAGPVVRLLVRRRQAPPETILEVNLLKGPKGLGFSIAGGIGNQHIPGDNSIYITKIIEGGAAQKDGRLQTGDRLLAVNNIVLQDVRHEEAVAALKNTSDMVYLKVAKPGPVHLNDMYAPPDYSSTFPTMVDNHVSHNYMGAMEPKPVYPPPQVTPSRYSPVPRHMLGEEDFTSRAEPIYSVIHKPGDSKVPQALYRGFCPSPAPLCQGPLPFSGSLQRARLTDRNAGVLYWRGEWDAEGLDPSSIRAETRGQHVLVISVSLSVRLFCALCPALHPDAVALSGREPRKVLLHKGSTGLGFNIVGGEDGEGIFVSFILAGGPADLSGELRRGDRILSVNGVNLRNATHEQAAAALKRAGQTVTIIAQYRPEEYSRFESKIHDLREQMMNSSMSSGSGSLRTSEKRSLYVRALFDYDRTRDSCLPSQGLSFSYGDILHVINASDDEWWQARLVTPHGESEQIGVIPSKKRVEKKERARLKTVKFHARTGMIESNRQPVKVKRKKSFNLSRKFPFYKSKENIVQELVESEQCLTSNTSDSESSSKGQEDTILSYEPVIRQEIHYTRPVIILGPMKDRVNDDLISEFPHKFGSCVPHTTRPRRENEMDGQDYHFVGSREQMEKDIQDNKFIEAGQFNENLYGTSILSVRTVAERGKHCILDVSGNAIKRLQQAQLYPIAIFIKPKSIEALMEMNKRQTYEQANKVFDKAVKLEQDFGEYFTAIVQGDSLEEIYNKIKLIIEEQSGPYIWIPSSEKL</sequence>
<comment type="caution">
    <text evidence="1">The sequence shown here is derived from an EMBL/GenBank/DDBJ whole genome shotgun (WGS) entry which is preliminary data.</text>
</comment>
<name>A0ACB8V7T6_9TELE</name>
<dbReference type="EMBL" id="CM041554">
    <property type="protein sequence ID" value="KAI3351634.1"/>
    <property type="molecule type" value="Genomic_DNA"/>
</dbReference>
<protein>
    <submittedName>
        <fullName evidence="1">Uncharacterized protein</fullName>
    </submittedName>
</protein>